<gene>
    <name evidence="2" type="ORF">ABID19_005407</name>
</gene>
<sequence>MAAFLSAAYLSTFLQSVPIAPMYMGKWQWSQTMSSLHIKVQSNSNTERAGANAAIPDAATERFLVHISRVEGLRQIGFSNDEIFQIVGPRRTLARRRERNETLTIAESDRVVRLERISAMADRVFGNHEKAQRWLRKRSRVLNETPINLLQSETGAVLVEEELHRIDHGIFA</sequence>
<name>A0ABV2GVP5_9HYPH</name>
<accession>A0ABV2GVP5</accession>
<dbReference type="InterPro" id="IPR024467">
    <property type="entry name" value="Xre/MbcA/ParS-like_toxin-bd"/>
</dbReference>
<comment type="caution">
    <text evidence="2">The sequence shown here is derived from an EMBL/GenBank/DDBJ whole genome shotgun (WGS) entry which is preliminary data.</text>
</comment>
<proteinExistence type="predicted"/>
<dbReference type="NCBIfam" id="TIGR02293">
    <property type="entry name" value="TAS_TIGR02293"/>
    <property type="match status" value="1"/>
</dbReference>
<dbReference type="Pfam" id="PF09722">
    <property type="entry name" value="Xre_MbcA_ParS_C"/>
    <property type="match status" value="1"/>
</dbReference>
<organism evidence="2 3">
    <name type="scientific">Mesorhizobium robiniae</name>
    <dbReference type="NCBI Taxonomy" id="559315"/>
    <lineage>
        <taxon>Bacteria</taxon>
        <taxon>Pseudomonadati</taxon>
        <taxon>Pseudomonadota</taxon>
        <taxon>Alphaproteobacteria</taxon>
        <taxon>Hyphomicrobiales</taxon>
        <taxon>Phyllobacteriaceae</taxon>
        <taxon>Mesorhizobium</taxon>
    </lineage>
</organism>
<protein>
    <submittedName>
        <fullName evidence="2">Toxin-antitoxin system antitoxin component (TIGR02293 family)</fullName>
    </submittedName>
</protein>
<reference evidence="2 3" key="1">
    <citation type="submission" date="2024-06" db="EMBL/GenBank/DDBJ databases">
        <title>Genomic Encyclopedia of Type Strains, Phase IV (KMG-IV): sequencing the most valuable type-strain genomes for metagenomic binning, comparative biology and taxonomic classification.</title>
        <authorList>
            <person name="Goeker M."/>
        </authorList>
    </citation>
    <scope>NUCLEOTIDE SEQUENCE [LARGE SCALE GENOMIC DNA]</scope>
    <source>
        <strain evidence="2 3">DSM 100022</strain>
    </source>
</reference>
<keyword evidence="3" id="KW-1185">Reference proteome</keyword>
<dbReference type="EMBL" id="JBEPMC010000011">
    <property type="protein sequence ID" value="MET3582348.1"/>
    <property type="molecule type" value="Genomic_DNA"/>
</dbReference>
<dbReference type="InterPro" id="IPR011979">
    <property type="entry name" value="Antitox_Xre"/>
</dbReference>
<feature type="domain" description="Antitoxin Xre/MbcA/ParS-like toxin-binding" evidence="1">
    <location>
        <begin position="121"/>
        <end position="169"/>
    </location>
</feature>
<evidence type="ECO:0000259" key="1">
    <source>
        <dbReference type="Pfam" id="PF09722"/>
    </source>
</evidence>
<dbReference type="RefSeq" id="WP_354493897.1">
    <property type="nucleotide sequence ID" value="NZ_JBEPMC010000011.1"/>
</dbReference>
<evidence type="ECO:0000313" key="2">
    <source>
        <dbReference type="EMBL" id="MET3582348.1"/>
    </source>
</evidence>
<dbReference type="Proteomes" id="UP001549204">
    <property type="component" value="Unassembled WGS sequence"/>
</dbReference>
<evidence type="ECO:0000313" key="3">
    <source>
        <dbReference type="Proteomes" id="UP001549204"/>
    </source>
</evidence>